<dbReference type="Proteomes" id="UP000054495">
    <property type="component" value="Unassembled WGS sequence"/>
</dbReference>
<dbReference type="InterPro" id="IPR007365">
    <property type="entry name" value="TFR-like_dimer_dom"/>
</dbReference>
<dbReference type="Pfam" id="PF04253">
    <property type="entry name" value="TFR_dimer"/>
    <property type="match status" value="1"/>
</dbReference>
<dbReference type="SUPFAM" id="SSF47672">
    <property type="entry name" value="Transferrin receptor-like dimerisation domain"/>
    <property type="match status" value="1"/>
</dbReference>
<name>A0A0D6MD74_9BILA</name>
<dbReference type="AlphaFoldDB" id="A0A0D6MD74"/>
<evidence type="ECO:0000313" key="3">
    <source>
        <dbReference type="Proteomes" id="UP000054495"/>
    </source>
</evidence>
<keyword evidence="2" id="KW-0675">Receptor</keyword>
<gene>
    <name evidence="2" type="ORF">ANCCEY_00722</name>
</gene>
<proteinExistence type="predicted"/>
<feature type="domain" description="Transferrin receptor-like dimerisation" evidence="1">
    <location>
        <begin position="12"/>
        <end position="130"/>
    </location>
</feature>
<evidence type="ECO:0000313" key="2">
    <source>
        <dbReference type="EMBL" id="EPB80167.1"/>
    </source>
</evidence>
<accession>A0A0D6MD74</accession>
<keyword evidence="3" id="KW-1185">Reference proteome</keyword>
<protein>
    <submittedName>
        <fullName evidence="2">Transferrin receptor-like dimerization domain protein</fullName>
    </submittedName>
</protein>
<evidence type="ECO:0000259" key="1">
    <source>
        <dbReference type="Pfam" id="PF04253"/>
    </source>
</evidence>
<reference evidence="2 3" key="1">
    <citation type="submission" date="2013-05" db="EMBL/GenBank/DDBJ databases">
        <title>Draft genome of the parasitic nematode Anyclostoma ceylanicum.</title>
        <authorList>
            <person name="Mitreva M."/>
        </authorList>
    </citation>
    <scope>NUCLEOTIDE SEQUENCE [LARGE SCALE GENOMIC DNA]</scope>
</reference>
<dbReference type="EMBL" id="KE124783">
    <property type="protein sequence ID" value="EPB80167.1"/>
    <property type="molecule type" value="Genomic_DNA"/>
</dbReference>
<organism evidence="2 3">
    <name type="scientific">Ancylostoma ceylanicum</name>
    <dbReference type="NCBI Taxonomy" id="53326"/>
    <lineage>
        <taxon>Eukaryota</taxon>
        <taxon>Metazoa</taxon>
        <taxon>Ecdysozoa</taxon>
        <taxon>Nematoda</taxon>
        <taxon>Chromadorea</taxon>
        <taxon>Rhabditida</taxon>
        <taxon>Rhabditina</taxon>
        <taxon>Rhabditomorpha</taxon>
        <taxon>Strongyloidea</taxon>
        <taxon>Ancylostomatidae</taxon>
        <taxon>Ancylostomatinae</taxon>
        <taxon>Ancylostoma</taxon>
    </lineage>
</organism>
<sequence>MTTYTADGYQQLLNMVSTASNLRSLCHRLELDSMPRSVDPLIRSRRNDKLINFERCFVNPRGTPDDVTARHVLFSTSKTDSYAGSVMQQVYKVLDDMVDATNAQLPALGNELANQISIVHNSLLCAMSVLADQI</sequence>
<dbReference type="Gene3D" id="1.20.930.40">
    <property type="entry name" value="Transferrin receptor-like, dimerisation domain"/>
    <property type="match status" value="1"/>
</dbReference>
<dbReference type="InterPro" id="IPR036757">
    <property type="entry name" value="TFR-like_dimer_dom_sf"/>
</dbReference>